<keyword evidence="1" id="KW-0677">Repeat</keyword>
<dbReference type="EMBL" id="MRZV01000359">
    <property type="protein sequence ID" value="PIK51728.1"/>
    <property type="molecule type" value="Genomic_DNA"/>
</dbReference>
<dbReference type="OrthoDB" id="5982450at2759"/>
<gene>
    <name evidence="3" type="ORF">BSL78_11401</name>
</gene>
<feature type="domain" description="HYR" evidence="2">
    <location>
        <begin position="250"/>
        <end position="331"/>
    </location>
</feature>
<dbReference type="PROSITE" id="PS50825">
    <property type="entry name" value="HYR"/>
    <property type="match status" value="5"/>
</dbReference>
<dbReference type="STRING" id="307972.A0A2G8KUN8"/>
<accession>A0A2G8KUN8</accession>
<dbReference type="InterPro" id="IPR003410">
    <property type="entry name" value="HYR_dom"/>
</dbReference>
<dbReference type="Proteomes" id="UP000230750">
    <property type="component" value="Unassembled WGS sequence"/>
</dbReference>
<proteinExistence type="predicted"/>
<name>A0A2G8KUN8_STIJA</name>
<comment type="caution">
    <text evidence="3">The sequence shown here is derived from an EMBL/GenBank/DDBJ whole genome shotgun (WGS) entry which is preliminary data.</text>
</comment>
<reference evidence="3 4" key="1">
    <citation type="journal article" date="2017" name="PLoS Biol.">
        <title>The sea cucumber genome provides insights into morphological evolution and visceral regeneration.</title>
        <authorList>
            <person name="Zhang X."/>
            <person name="Sun L."/>
            <person name="Yuan J."/>
            <person name="Sun Y."/>
            <person name="Gao Y."/>
            <person name="Zhang L."/>
            <person name="Li S."/>
            <person name="Dai H."/>
            <person name="Hamel J.F."/>
            <person name="Liu C."/>
            <person name="Yu Y."/>
            <person name="Liu S."/>
            <person name="Lin W."/>
            <person name="Guo K."/>
            <person name="Jin S."/>
            <person name="Xu P."/>
            <person name="Storey K.B."/>
            <person name="Huan P."/>
            <person name="Zhang T."/>
            <person name="Zhou Y."/>
            <person name="Zhang J."/>
            <person name="Lin C."/>
            <person name="Li X."/>
            <person name="Xing L."/>
            <person name="Huo D."/>
            <person name="Sun M."/>
            <person name="Wang L."/>
            <person name="Mercier A."/>
            <person name="Li F."/>
            <person name="Yang H."/>
            <person name="Xiang J."/>
        </authorList>
    </citation>
    <scope>NUCLEOTIDE SEQUENCE [LARGE SCALE GENOMIC DNA]</scope>
    <source>
        <strain evidence="3">Shaxun</strain>
        <tissue evidence="3">Muscle</tissue>
    </source>
</reference>
<evidence type="ECO:0000313" key="3">
    <source>
        <dbReference type="EMBL" id="PIK51728.1"/>
    </source>
</evidence>
<evidence type="ECO:0000256" key="1">
    <source>
        <dbReference type="ARBA" id="ARBA00022737"/>
    </source>
</evidence>
<dbReference type="PANTHER" id="PTHR24273:SF32">
    <property type="entry name" value="HYALIN"/>
    <property type="match status" value="1"/>
</dbReference>
<dbReference type="AlphaFoldDB" id="A0A2G8KUN8"/>
<dbReference type="Pfam" id="PF02494">
    <property type="entry name" value="HYR"/>
    <property type="match status" value="5"/>
</dbReference>
<keyword evidence="4" id="KW-1185">Reference proteome</keyword>
<sequence>MDTNPPIIINCPEDIFVVAEGPLTSVSWTPPIAFDTESRSIEVSVPASPSGDYPPGVFQIDYIYRDEAFNEAVCSFNITVTGPADTNPPIIINCPEDIFVVAEGPLTSVSWTPPIAFDTESRSIEVSVPPSPSGDYPPGVFQIDYIYRDEAFNEAVCSFNITVAGPVDLNPPIILGCPEDIMVVAEGPLTFVSWTPPLAFDFEGLIFEVSVPLNSSDSYPLGVFQIDYIYRDEAFNEAGCSFNITVTGPVDLNPPILLGCPEDIMVVAEGPLTFVSWTPPTAFDFEGPTFGVSVPLTPFDLYPPGVFQIDYIYRDEASNEAGCSFNITVTEGPVSIVAAPPSSFGLYEVGTREIEYIYADAAGNEAICAFNITITAFDVRPPVISDCPSDMVVVAASMLGDQAFLIWTLPTAEDESGGGVRLVADRYHYRSL</sequence>
<feature type="domain" description="HYR" evidence="2">
    <location>
        <begin position="84"/>
        <end position="165"/>
    </location>
</feature>
<evidence type="ECO:0000259" key="2">
    <source>
        <dbReference type="PROSITE" id="PS50825"/>
    </source>
</evidence>
<feature type="domain" description="HYR" evidence="2">
    <location>
        <begin position="1"/>
        <end position="82"/>
    </location>
</feature>
<organism evidence="3 4">
    <name type="scientific">Stichopus japonicus</name>
    <name type="common">Sea cucumber</name>
    <dbReference type="NCBI Taxonomy" id="307972"/>
    <lineage>
        <taxon>Eukaryota</taxon>
        <taxon>Metazoa</taxon>
        <taxon>Echinodermata</taxon>
        <taxon>Eleutherozoa</taxon>
        <taxon>Echinozoa</taxon>
        <taxon>Holothuroidea</taxon>
        <taxon>Aspidochirotacea</taxon>
        <taxon>Aspidochirotida</taxon>
        <taxon>Stichopodidae</taxon>
        <taxon>Apostichopus</taxon>
    </lineage>
</organism>
<protein>
    <recommendedName>
        <fullName evidence="2">HYR domain-containing protein</fullName>
    </recommendedName>
</protein>
<feature type="domain" description="HYR" evidence="2">
    <location>
        <begin position="377"/>
        <end position="432"/>
    </location>
</feature>
<dbReference type="PANTHER" id="PTHR24273">
    <property type="entry name" value="FI04643P-RELATED"/>
    <property type="match status" value="1"/>
</dbReference>
<feature type="domain" description="HYR" evidence="2">
    <location>
        <begin position="167"/>
        <end position="248"/>
    </location>
</feature>
<evidence type="ECO:0000313" key="4">
    <source>
        <dbReference type="Proteomes" id="UP000230750"/>
    </source>
</evidence>